<dbReference type="EMBL" id="JANBPG010001664">
    <property type="protein sequence ID" value="KAJ1888840.1"/>
    <property type="molecule type" value="Genomic_DNA"/>
</dbReference>
<protein>
    <submittedName>
        <fullName evidence="1">Uncharacterized protein</fullName>
    </submittedName>
</protein>
<dbReference type="Proteomes" id="UP001150581">
    <property type="component" value="Unassembled WGS sequence"/>
</dbReference>
<gene>
    <name evidence="1" type="ORF">LPJ66_008365</name>
</gene>
<evidence type="ECO:0000313" key="2">
    <source>
        <dbReference type="Proteomes" id="UP001150581"/>
    </source>
</evidence>
<keyword evidence="2" id="KW-1185">Reference proteome</keyword>
<sequence length="997" mass="109557">MDPVDHSQSQGQNQCQAQNQRQGHSQTHDQSHSAAIADASASSSSASASADAAAADKKAKRARNRARARTRKREAANAPQTQTQTQPQTKNHSQISTPSFRPAMAATAPPFTPRSAKATNQLPRLFQPYYDAALLAKGFSTGLLVRGILRVNPKNRTDAYVSLDETPNAAALYVRPELANYDVGSGNDIYICGDADRNRAISGDAVAIRILDKGQAFASYKRHRLADDRRIDKMRAQRRSRLDQMAKFISTTPGAPAANTDAGPHVPEIFGTIVAVLTPNEGRCFAGTLSSQPPAVLKKHPLFEKSLDAPMLWFRPINNALPQMAVPVAVVPQALRAGSKRHYCTVRMGGWSAYAPLPSATFVKDLGERGPLAIETMLILEDNSVCSDPFEPAVLRCLPQTPWRIPAPEISRRTDLRSACIFTIDPPTARDLDDAVSCDLLPNGNVCIGVHIADVSYFVRPKTALDLQARQRATTTYMVEKAMPMLPAMLCEDLCSLNPGVDRLAFSVMWEMDPCDATVLSTWFGRTVINSACKLAYDDAQSVIDGAHLSENIPQYQVIEGGSGLPVPASTSRRAQIEASIRWFYRLSVIMRRRRFDNGALSLSSVRLSFDLDDAGSPTSCQPYAIKDSNRLIEEFMLLANMSVAARIEATFPDAALLRRHSRPLARRLDETCEQLRLIGIDINPASSRDIQASLDLITDPDIRSTVECMLTGPMQRAVYFSTHTIKDRSGYAHYALDVPLYTHFTSPIRRYADIIVHRTLEASLAVFGNHVATDHPLLPAYHSPYFPQTPAAGSLTTVNTELLVPAPEVVADIAHRCNLRKDAAKKAQDASAHLYLVHYLMRRATYSAIPTTLTSAVVTKIKQDGFVVTLPMYGIETIVYMDRMADKENQVVSTDTRDWKLRVWSIDPAELTLVWDVFAQKPVAVSAAACNDDSDVLVSSMNRLAIGTNKKVNRRSAPTKLTQVLRIFDKVTVAMLPKAIPPDVSVKLAMPTIVQH</sequence>
<reference evidence="1" key="1">
    <citation type="submission" date="2022-07" db="EMBL/GenBank/DDBJ databases">
        <title>Phylogenomic reconstructions and comparative analyses of Kickxellomycotina fungi.</title>
        <authorList>
            <person name="Reynolds N.K."/>
            <person name="Stajich J.E."/>
            <person name="Barry K."/>
            <person name="Grigoriev I.V."/>
            <person name="Crous P."/>
            <person name="Smith M.E."/>
        </authorList>
    </citation>
    <scope>NUCLEOTIDE SEQUENCE</scope>
    <source>
        <strain evidence="1">Benny 63K</strain>
    </source>
</reference>
<name>A0ACC1IA19_9FUNG</name>
<proteinExistence type="predicted"/>
<comment type="caution">
    <text evidence="1">The sequence shown here is derived from an EMBL/GenBank/DDBJ whole genome shotgun (WGS) entry which is preliminary data.</text>
</comment>
<evidence type="ECO:0000313" key="1">
    <source>
        <dbReference type="EMBL" id="KAJ1888840.1"/>
    </source>
</evidence>
<accession>A0ACC1IA19</accession>
<organism evidence="1 2">
    <name type="scientific">Kickxella alabastrina</name>
    <dbReference type="NCBI Taxonomy" id="61397"/>
    <lineage>
        <taxon>Eukaryota</taxon>
        <taxon>Fungi</taxon>
        <taxon>Fungi incertae sedis</taxon>
        <taxon>Zoopagomycota</taxon>
        <taxon>Kickxellomycotina</taxon>
        <taxon>Kickxellomycetes</taxon>
        <taxon>Kickxellales</taxon>
        <taxon>Kickxellaceae</taxon>
        <taxon>Kickxella</taxon>
    </lineage>
</organism>